<comment type="caution">
    <text evidence="1">The sequence shown here is derived from an EMBL/GenBank/DDBJ whole genome shotgun (WGS) entry which is preliminary data.</text>
</comment>
<accession>A0ABT3Y907</accession>
<evidence type="ECO:0000313" key="1">
    <source>
        <dbReference type="EMBL" id="MCX8534659.1"/>
    </source>
</evidence>
<proteinExistence type="predicted"/>
<organism evidence="1 2">
    <name type="scientific">Chryseobacterium luquanense</name>
    <dbReference type="NCBI Taxonomy" id="2983766"/>
    <lineage>
        <taxon>Bacteria</taxon>
        <taxon>Pseudomonadati</taxon>
        <taxon>Bacteroidota</taxon>
        <taxon>Flavobacteriia</taxon>
        <taxon>Flavobacteriales</taxon>
        <taxon>Weeksellaceae</taxon>
        <taxon>Chryseobacterium group</taxon>
        <taxon>Chryseobacterium</taxon>
    </lineage>
</organism>
<evidence type="ECO:0000313" key="2">
    <source>
        <dbReference type="Proteomes" id="UP001070176"/>
    </source>
</evidence>
<gene>
    <name evidence="1" type="ORF">OEA66_20105</name>
</gene>
<name>A0ABT3Y907_9FLAO</name>
<dbReference type="Proteomes" id="UP001070176">
    <property type="component" value="Unassembled WGS sequence"/>
</dbReference>
<keyword evidence="2" id="KW-1185">Reference proteome</keyword>
<reference evidence="1" key="1">
    <citation type="submission" date="2022-10" db="EMBL/GenBank/DDBJ databases">
        <title>Chryseobacterium sp. nov., a novel bacterial species.</title>
        <authorList>
            <person name="Cao Y."/>
        </authorList>
    </citation>
    <scope>NUCLEOTIDE SEQUENCE</scope>
    <source>
        <strain evidence="1">KC 927</strain>
    </source>
</reference>
<sequence length="181" mass="21395">MKIIDILQTKFNNEFLQKDIISLNEEWSLYSVIKINASIFLGWLENDDLLIVNVDGVFLYDIRNKDFIMEDYESDFKKNLSTNNLHYSLKDRNEIIDVFGLRGGGGNLLTVDNKWNLEIVNIYNGYRIPKLTNYRTRQSWFFKLQDISYEGYLYCGFSKTQNYFVLFGDQGVNIFKKTNIE</sequence>
<dbReference type="EMBL" id="JAOVZV010000031">
    <property type="protein sequence ID" value="MCX8534659.1"/>
    <property type="molecule type" value="Genomic_DNA"/>
</dbReference>
<protein>
    <submittedName>
        <fullName evidence="1">Uncharacterized protein</fullName>
    </submittedName>
</protein>
<dbReference type="RefSeq" id="WP_267283090.1">
    <property type="nucleotide sequence ID" value="NZ_JAOVZV010000031.1"/>
</dbReference>